<proteinExistence type="predicted"/>
<evidence type="ECO:0000313" key="1">
    <source>
        <dbReference type="EMBL" id="GEU42059.1"/>
    </source>
</evidence>
<protein>
    <submittedName>
        <fullName evidence="1">Uncharacterized protein</fullName>
    </submittedName>
</protein>
<gene>
    <name evidence="1" type="ORF">Tci_014037</name>
</gene>
<dbReference type="EMBL" id="BKCJ010001520">
    <property type="protein sequence ID" value="GEU42059.1"/>
    <property type="molecule type" value="Genomic_DNA"/>
</dbReference>
<sequence length="295" mass="33591">MKEIVARDAVTLGKLETLLARALVGVSLKAGFVADMEKKAYVFITAGQPMNRLAQLNVMIVEMKSMDDLNEVYDSLKCLREDILAENDKLMGLNEFVVDAKEDIDMKEGLFPEIEVFLCWNFFIGRSIGEDYRLGRAINSAAMEVDNVVNRRALFIEELDSLGVRHVPAKFTEFLKEIQAKDRDTVENLQILVTVHMDVQCRQWAIWLWVANKELTEQAESTYLKDKMKFWLLEHTRRLIVELEALGVVGDAVTSLNHMREIVSRESAKLAVLEKLSASTDVAMRLKDGYVTDIE</sequence>
<comment type="caution">
    <text evidence="1">The sequence shown here is derived from an EMBL/GenBank/DDBJ whole genome shotgun (WGS) entry which is preliminary data.</text>
</comment>
<reference evidence="1" key="1">
    <citation type="journal article" date="2019" name="Sci. Rep.">
        <title>Draft genome of Tanacetum cinerariifolium, the natural source of mosquito coil.</title>
        <authorList>
            <person name="Yamashiro T."/>
            <person name="Shiraishi A."/>
            <person name="Satake H."/>
            <person name="Nakayama K."/>
        </authorList>
    </citation>
    <scope>NUCLEOTIDE SEQUENCE</scope>
</reference>
<organism evidence="1">
    <name type="scientific">Tanacetum cinerariifolium</name>
    <name type="common">Dalmatian daisy</name>
    <name type="synonym">Chrysanthemum cinerariifolium</name>
    <dbReference type="NCBI Taxonomy" id="118510"/>
    <lineage>
        <taxon>Eukaryota</taxon>
        <taxon>Viridiplantae</taxon>
        <taxon>Streptophyta</taxon>
        <taxon>Embryophyta</taxon>
        <taxon>Tracheophyta</taxon>
        <taxon>Spermatophyta</taxon>
        <taxon>Magnoliopsida</taxon>
        <taxon>eudicotyledons</taxon>
        <taxon>Gunneridae</taxon>
        <taxon>Pentapetalae</taxon>
        <taxon>asterids</taxon>
        <taxon>campanulids</taxon>
        <taxon>Asterales</taxon>
        <taxon>Asteraceae</taxon>
        <taxon>Asteroideae</taxon>
        <taxon>Anthemideae</taxon>
        <taxon>Anthemidinae</taxon>
        <taxon>Tanacetum</taxon>
    </lineage>
</organism>
<dbReference type="AlphaFoldDB" id="A0A6L2JZ69"/>
<accession>A0A6L2JZ69</accession>
<name>A0A6L2JZ69_TANCI</name>